<sequence>MSRRAGSAPASPVPFDPAAARAVRSALGLSPAMVARALSDSYAMRVPPALVIAWETGATHPTERELVALARVLWCLPGQLMGGRATTLRDYRLALDLPLEEVARRLRLSVRDYTAMETRWDGDRNETLDLARVLQLSPRALVRACGREERLDEVLRRAVDGRWQSQVEPARELVPTLSEEWITHALKSLAGERATSSALWGSTSASNSSAVGSGAAGSSASSAASEAGRQESPDAELSERFWALMDI</sequence>
<dbReference type="SMART" id="SM00530">
    <property type="entry name" value="HTH_XRE"/>
    <property type="match status" value="2"/>
</dbReference>
<dbReference type="EMBL" id="JADPRT010000003">
    <property type="protein sequence ID" value="MBF9068019.1"/>
    <property type="molecule type" value="Genomic_DNA"/>
</dbReference>
<gene>
    <name evidence="3" type="ORF">I2501_08210</name>
</gene>
<feature type="region of interest" description="Disordered" evidence="1">
    <location>
        <begin position="200"/>
        <end position="235"/>
    </location>
</feature>
<dbReference type="AlphaFoldDB" id="A0A931B069"/>
<dbReference type="CDD" id="cd00093">
    <property type="entry name" value="HTH_XRE"/>
    <property type="match status" value="1"/>
</dbReference>
<organism evidence="3 4">
    <name type="scientific">Streptacidiphilus fuscans</name>
    <dbReference type="NCBI Taxonomy" id="2789292"/>
    <lineage>
        <taxon>Bacteria</taxon>
        <taxon>Bacillati</taxon>
        <taxon>Actinomycetota</taxon>
        <taxon>Actinomycetes</taxon>
        <taxon>Kitasatosporales</taxon>
        <taxon>Streptomycetaceae</taxon>
        <taxon>Streptacidiphilus</taxon>
    </lineage>
</organism>
<evidence type="ECO:0000313" key="4">
    <source>
        <dbReference type="Proteomes" id="UP000657385"/>
    </source>
</evidence>
<comment type="caution">
    <text evidence="3">The sequence shown here is derived from an EMBL/GenBank/DDBJ whole genome shotgun (WGS) entry which is preliminary data.</text>
</comment>
<accession>A0A931B069</accession>
<dbReference type="RefSeq" id="WP_196193199.1">
    <property type="nucleotide sequence ID" value="NZ_JADPRT010000003.1"/>
</dbReference>
<name>A0A931B069_9ACTN</name>
<protein>
    <submittedName>
        <fullName evidence="3">XRE family transcriptional regulator</fullName>
    </submittedName>
</protein>
<evidence type="ECO:0000256" key="1">
    <source>
        <dbReference type="SAM" id="MobiDB-lite"/>
    </source>
</evidence>
<evidence type="ECO:0000313" key="3">
    <source>
        <dbReference type="EMBL" id="MBF9068019.1"/>
    </source>
</evidence>
<feature type="domain" description="HTH cro/C1-type" evidence="2">
    <location>
        <begin position="87"/>
        <end position="141"/>
    </location>
</feature>
<dbReference type="Proteomes" id="UP000657385">
    <property type="component" value="Unassembled WGS sequence"/>
</dbReference>
<feature type="domain" description="HTH cro/C1-type" evidence="2">
    <location>
        <begin position="19"/>
        <end position="80"/>
    </location>
</feature>
<dbReference type="InterPro" id="IPR001387">
    <property type="entry name" value="Cro/C1-type_HTH"/>
</dbReference>
<proteinExistence type="predicted"/>
<reference evidence="3" key="1">
    <citation type="submission" date="2020-11" db="EMBL/GenBank/DDBJ databases">
        <title>Isolation and identification of active actinomycetes.</title>
        <authorList>
            <person name="Yu B."/>
        </authorList>
    </citation>
    <scope>NUCLEOTIDE SEQUENCE</scope>
    <source>
        <strain evidence="3">NEAU-YB345</strain>
    </source>
</reference>
<evidence type="ECO:0000259" key="2">
    <source>
        <dbReference type="SMART" id="SM00530"/>
    </source>
</evidence>
<keyword evidence="4" id="KW-1185">Reference proteome</keyword>
<feature type="compositionally biased region" description="Low complexity" evidence="1">
    <location>
        <begin position="200"/>
        <end position="227"/>
    </location>
</feature>